<name>A0A6I6K7I0_9BACT</name>
<evidence type="ECO:0000313" key="11">
    <source>
        <dbReference type="Proteomes" id="UP000428260"/>
    </source>
</evidence>
<dbReference type="Proteomes" id="UP000428260">
    <property type="component" value="Chromosome"/>
</dbReference>
<evidence type="ECO:0000256" key="8">
    <source>
        <dbReference type="PIRNR" id="PIRNR038996"/>
    </source>
</evidence>
<keyword evidence="4 8" id="KW-0285">Flavoprotein</keyword>
<dbReference type="NCBIfam" id="NF006738">
    <property type="entry name" value="PRK09267.1-4"/>
    <property type="match status" value="1"/>
</dbReference>
<keyword evidence="3 8" id="KW-0813">Transport</keyword>
<comment type="function">
    <text evidence="8">Low-potential electron donor to a number of redox enzymes.</text>
</comment>
<dbReference type="GO" id="GO:0009055">
    <property type="term" value="F:electron transfer activity"/>
    <property type="evidence" value="ECO:0007669"/>
    <property type="project" value="UniProtKB-UniRule"/>
</dbReference>
<dbReference type="SUPFAM" id="SSF52218">
    <property type="entry name" value="Flavoproteins"/>
    <property type="match status" value="1"/>
</dbReference>
<dbReference type="Pfam" id="PF00258">
    <property type="entry name" value="Flavodoxin_1"/>
    <property type="match status" value="1"/>
</dbReference>
<dbReference type="PIRSF" id="PIRSF038996">
    <property type="entry name" value="FldA"/>
    <property type="match status" value="1"/>
</dbReference>
<comment type="cofactor">
    <cofactor evidence="1 8">
        <name>FMN</name>
        <dbReference type="ChEBI" id="CHEBI:58210"/>
    </cofactor>
</comment>
<dbReference type="EMBL" id="CP046401">
    <property type="protein sequence ID" value="QGY47603.1"/>
    <property type="molecule type" value="Genomic_DNA"/>
</dbReference>
<keyword evidence="6 8" id="KW-0249">Electron transport</keyword>
<reference evidence="10 11" key="1">
    <citation type="submission" date="2019-11" db="EMBL/GenBank/DDBJ databases">
        <authorList>
            <person name="Zheng R.K."/>
            <person name="Sun C.M."/>
        </authorList>
    </citation>
    <scope>NUCLEOTIDE SEQUENCE [LARGE SCALE GENOMIC DNA]</scope>
    <source>
        <strain evidence="10 11">WC007</strain>
    </source>
</reference>
<protein>
    <recommendedName>
        <fullName evidence="8">Flavodoxin</fullName>
    </recommendedName>
</protein>
<dbReference type="RefSeq" id="WP_158871647.1">
    <property type="nucleotide sequence ID" value="NZ_CP046401.1"/>
</dbReference>
<evidence type="ECO:0000256" key="7">
    <source>
        <dbReference type="ARBA" id="ARBA00023231"/>
    </source>
</evidence>
<dbReference type="InterPro" id="IPR010086">
    <property type="entry name" value="Flavodoxin_lc"/>
</dbReference>
<gene>
    <name evidence="10" type="ORF">GM418_29225</name>
</gene>
<dbReference type="NCBIfam" id="NF006739">
    <property type="entry name" value="PRK09267.1-5"/>
    <property type="match status" value="1"/>
</dbReference>
<organism evidence="10 11">
    <name type="scientific">Maribellus comscasis</name>
    <dbReference type="NCBI Taxonomy" id="2681766"/>
    <lineage>
        <taxon>Bacteria</taxon>
        <taxon>Pseudomonadati</taxon>
        <taxon>Bacteroidota</taxon>
        <taxon>Bacteroidia</taxon>
        <taxon>Marinilabiliales</taxon>
        <taxon>Prolixibacteraceae</taxon>
        <taxon>Maribellus</taxon>
    </lineage>
</organism>
<evidence type="ECO:0000256" key="1">
    <source>
        <dbReference type="ARBA" id="ARBA00001917"/>
    </source>
</evidence>
<evidence type="ECO:0000256" key="3">
    <source>
        <dbReference type="ARBA" id="ARBA00022448"/>
    </source>
</evidence>
<evidence type="ECO:0000256" key="4">
    <source>
        <dbReference type="ARBA" id="ARBA00022630"/>
    </source>
</evidence>
<dbReference type="PROSITE" id="PS00201">
    <property type="entry name" value="FLAVODOXIN"/>
    <property type="match status" value="1"/>
</dbReference>
<dbReference type="InterPro" id="IPR001094">
    <property type="entry name" value="Flavdoxin-like"/>
</dbReference>
<proteinExistence type="inferred from homology"/>
<keyword evidence="5 8" id="KW-0288">FMN</keyword>
<dbReference type="NCBIfam" id="TIGR01752">
    <property type="entry name" value="flav_long"/>
    <property type="match status" value="1"/>
</dbReference>
<evidence type="ECO:0000256" key="6">
    <source>
        <dbReference type="ARBA" id="ARBA00022982"/>
    </source>
</evidence>
<sequence>MSNKAIFYGSDTGNTEAAAKQIAAKLQADIFDVASNPKDKLAEYKNLILGTSTMGIGDLQDDWASFLSDVENADLNGKAIALFGLGDADMYPDSFVDGMGEIYNTVKAKGCKIVGQVDTDGYEFDASTAVVDGKFVGLPLDEDNQSDLTNERIEVWVEKIRNEFI</sequence>
<keyword evidence="11" id="KW-1185">Reference proteome</keyword>
<dbReference type="PANTHER" id="PTHR42809:SF1">
    <property type="entry name" value="FLAVODOXIN 1"/>
    <property type="match status" value="1"/>
</dbReference>
<evidence type="ECO:0000256" key="5">
    <source>
        <dbReference type="ARBA" id="ARBA00022643"/>
    </source>
</evidence>
<dbReference type="InterPro" id="IPR008254">
    <property type="entry name" value="Flavodoxin/NO_synth"/>
</dbReference>
<evidence type="ECO:0000313" key="10">
    <source>
        <dbReference type="EMBL" id="QGY47603.1"/>
    </source>
</evidence>
<dbReference type="InterPro" id="IPR050619">
    <property type="entry name" value="Flavodoxin"/>
</dbReference>
<dbReference type="KEGG" id="mcos:GM418_29225"/>
<dbReference type="InterPro" id="IPR001226">
    <property type="entry name" value="Flavodoxin_CS"/>
</dbReference>
<dbReference type="PRINTS" id="PR00369">
    <property type="entry name" value="FLAVODOXIN"/>
</dbReference>
<evidence type="ECO:0000256" key="2">
    <source>
        <dbReference type="ARBA" id="ARBA00005267"/>
    </source>
</evidence>
<dbReference type="Gene3D" id="3.40.50.360">
    <property type="match status" value="1"/>
</dbReference>
<comment type="similarity">
    <text evidence="2 8">Belongs to the flavodoxin family.</text>
</comment>
<feature type="domain" description="Flavodoxin-like" evidence="9">
    <location>
        <begin position="4"/>
        <end position="161"/>
    </location>
</feature>
<keyword evidence="7" id="KW-0535">Nitrogen fixation</keyword>
<dbReference type="AlphaFoldDB" id="A0A6I6K7I0"/>
<evidence type="ECO:0000259" key="9">
    <source>
        <dbReference type="PROSITE" id="PS50902"/>
    </source>
</evidence>
<dbReference type="PROSITE" id="PS50902">
    <property type="entry name" value="FLAVODOXIN_LIKE"/>
    <property type="match status" value="1"/>
</dbReference>
<dbReference type="InterPro" id="IPR029039">
    <property type="entry name" value="Flavoprotein-like_sf"/>
</dbReference>
<dbReference type="PANTHER" id="PTHR42809">
    <property type="entry name" value="FLAVODOXIN 2"/>
    <property type="match status" value="1"/>
</dbReference>
<dbReference type="GO" id="GO:0010181">
    <property type="term" value="F:FMN binding"/>
    <property type="evidence" value="ECO:0007669"/>
    <property type="project" value="UniProtKB-UniRule"/>
</dbReference>
<accession>A0A6I6K7I0</accession>